<protein>
    <submittedName>
        <fullName evidence="1">Uncharacterized protein</fullName>
    </submittedName>
</protein>
<comment type="caution">
    <text evidence="1">The sequence shown here is derived from an EMBL/GenBank/DDBJ whole genome shotgun (WGS) entry which is preliminary data.</text>
</comment>
<sequence length="115" mass="13749">MKDIIIEIKNPIDYEFIRNSLIEIKKGNDILKEFRLVNEIDYFLLAIKKNGKYEISTYGEIILKYIENEDDWKLLKANVSKEELPYILPLDLIKHSPKYDSEHIPTLPQWLRDIK</sequence>
<dbReference type="RefSeq" id="WP_223131955.1">
    <property type="nucleotide sequence ID" value="NZ_CP082272.1"/>
</dbReference>
<evidence type="ECO:0000313" key="1">
    <source>
        <dbReference type="EMBL" id="MDT3453460.1"/>
    </source>
</evidence>
<proteinExistence type="predicted"/>
<dbReference type="EMBL" id="JANIEN010000024">
    <property type="protein sequence ID" value="MDT3453460.1"/>
    <property type="molecule type" value="Genomic_DNA"/>
</dbReference>
<evidence type="ECO:0000313" key="2">
    <source>
        <dbReference type="Proteomes" id="UP001182304"/>
    </source>
</evidence>
<organism evidence="1 2">
    <name type="scientific">Pasteurella multocida</name>
    <dbReference type="NCBI Taxonomy" id="747"/>
    <lineage>
        <taxon>Bacteria</taxon>
        <taxon>Pseudomonadati</taxon>
        <taxon>Pseudomonadota</taxon>
        <taxon>Gammaproteobacteria</taxon>
        <taxon>Pasteurellales</taxon>
        <taxon>Pasteurellaceae</taxon>
        <taxon>Pasteurella</taxon>
    </lineage>
</organism>
<name>A0AAW8VAN4_PASMD</name>
<dbReference type="AlphaFoldDB" id="A0AAW8VAN4"/>
<dbReference type="Proteomes" id="UP001182304">
    <property type="component" value="Unassembled WGS sequence"/>
</dbReference>
<reference evidence="1" key="1">
    <citation type="submission" date="2022-07" db="EMBL/GenBank/DDBJ databases">
        <title>Sequence of Pasteurella multocoda 17BRD-035.</title>
        <authorList>
            <person name="Roy Chowdhury P."/>
            <person name="Alhamami T."/>
            <person name="Trott D.J."/>
            <person name="Djordvevic S.P."/>
        </authorList>
    </citation>
    <scope>NUCLEOTIDE SEQUENCE</scope>
    <source>
        <strain evidence="1">17BRD-035</strain>
    </source>
</reference>
<accession>A0AAW8VAN4</accession>
<gene>
    <name evidence="1" type="ORF">NQF69_11875</name>
</gene>